<name>A0A2N9YCZ1_9GAMM</name>
<dbReference type="EMBL" id="CP018889">
    <property type="protein sequence ID" value="AUI68306.1"/>
    <property type="molecule type" value="Genomic_DNA"/>
</dbReference>
<evidence type="ECO:0008006" key="3">
    <source>
        <dbReference type="Google" id="ProtNLM"/>
    </source>
</evidence>
<evidence type="ECO:0000313" key="2">
    <source>
        <dbReference type="Proteomes" id="UP000234271"/>
    </source>
</evidence>
<proteinExistence type="predicted"/>
<evidence type="ECO:0000313" key="1">
    <source>
        <dbReference type="EMBL" id="AUI68306.1"/>
    </source>
</evidence>
<dbReference type="OrthoDB" id="9149570at2"/>
<organism evidence="1 2">
    <name type="scientific">Beggiatoa leptomitoformis</name>
    <dbReference type="NCBI Taxonomy" id="288004"/>
    <lineage>
        <taxon>Bacteria</taxon>
        <taxon>Pseudomonadati</taxon>
        <taxon>Pseudomonadota</taxon>
        <taxon>Gammaproteobacteria</taxon>
        <taxon>Thiotrichales</taxon>
        <taxon>Thiotrichaceae</taxon>
        <taxon>Beggiatoa</taxon>
    </lineage>
</organism>
<keyword evidence="2" id="KW-1185">Reference proteome</keyword>
<gene>
    <name evidence="1" type="ORF">BLE401_06050</name>
</gene>
<dbReference type="RefSeq" id="WP_062147175.1">
    <property type="nucleotide sequence ID" value="NZ_CP012373.2"/>
</dbReference>
<dbReference type="AlphaFoldDB" id="A0A2N9YCZ1"/>
<accession>A0A2N9YCZ1</accession>
<reference evidence="2" key="1">
    <citation type="submission" date="2016-12" db="EMBL/GenBank/DDBJ databases">
        <title>Complete Genome Sequence of Beggiatoa leptomitiformis D-401.</title>
        <authorList>
            <person name="Fomenkov A."/>
            <person name="Vincze T."/>
            <person name="Grabovich M."/>
            <person name="Anton B.P."/>
            <person name="Dubinina G."/>
            <person name="Orlova M."/>
            <person name="Belousova E."/>
            <person name="Roberts R.J."/>
        </authorList>
    </citation>
    <scope>NUCLEOTIDE SEQUENCE [LARGE SCALE GENOMIC DNA]</scope>
    <source>
        <strain evidence="2">D-401</strain>
    </source>
</reference>
<dbReference type="Proteomes" id="UP000234271">
    <property type="component" value="Chromosome"/>
</dbReference>
<sequence>MKTTKEKRIGIIRVAPKRKNYTPIDNEILTDLRLSMSATGLACRLLRQFDDWDINVAYLVKYYQEGEYKIRKIIKELVSFGYMHAETRRNEKGQFIGYCYTLYEHPSLNPNYVEPENITCEASTEPEIIEVLETHKTIEIKELEPVETEATQALIFDYALKDYTEKMKAEATKVLQGVPNPQDVLDELNENLSKGTVKNASGFLISLAQRARRGDFIATNQLAEKRRKRAEREKWEAMQKVQQPLNLPPLPTSSAFMPKSSTFRKIQQTDLNLPPIKTISAEEREKMRQQIIEYQLKHSGEQK</sequence>
<protein>
    <recommendedName>
        <fullName evidence="3">Helix-turn-helix domain-containing protein</fullName>
    </recommendedName>
</protein>